<protein>
    <submittedName>
        <fullName evidence="2">Uncharacterized protein</fullName>
    </submittedName>
</protein>
<evidence type="ECO:0000256" key="1">
    <source>
        <dbReference type="SAM" id="Phobius"/>
    </source>
</evidence>
<accession>A0A4Y7TBJ7</accession>
<gene>
    <name evidence="2" type="ORF">FA13DRAFT_332830</name>
</gene>
<sequence>MHCLSLARPLCSCCTTLLVVSGITLIPTCTYAYLFCTHTIAVRVSISCCIVSYLICFPALTPLWCTQNHSSLFTIACPIYFIG</sequence>
<keyword evidence="1" id="KW-0812">Transmembrane</keyword>
<dbReference type="Proteomes" id="UP000298030">
    <property type="component" value="Unassembled WGS sequence"/>
</dbReference>
<keyword evidence="1" id="KW-0472">Membrane</keyword>
<dbReference type="EMBL" id="QPFP01000018">
    <property type="protein sequence ID" value="TEB31547.1"/>
    <property type="molecule type" value="Genomic_DNA"/>
</dbReference>
<proteinExistence type="predicted"/>
<keyword evidence="3" id="KW-1185">Reference proteome</keyword>
<comment type="caution">
    <text evidence="2">The sequence shown here is derived from an EMBL/GenBank/DDBJ whole genome shotgun (WGS) entry which is preliminary data.</text>
</comment>
<reference evidence="2 3" key="1">
    <citation type="journal article" date="2019" name="Nat. Ecol. Evol.">
        <title>Megaphylogeny resolves global patterns of mushroom evolution.</title>
        <authorList>
            <person name="Varga T."/>
            <person name="Krizsan K."/>
            <person name="Foldi C."/>
            <person name="Dima B."/>
            <person name="Sanchez-Garcia M."/>
            <person name="Sanchez-Ramirez S."/>
            <person name="Szollosi G.J."/>
            <person name="Szarkandi J.G."/>
            <person name="Papp V."/>
            <person name="Albert L."/>
            <person name="Andreopoulos W."/>
            <person name="Angelini C."/>
            <person name="Antonin V."/>
            <person name="Barry K.W."/>
            <person name="Bougher N.L."/>
            <person name="Buchanan P."/>
            <person name="Buyck B."/>
            <person name="Bense V."/>
            <person name="Catcheside P."/>
            <person name="Chovatia M."/>
            <person name="Cooper J."/>
            <person name="Damon W."/>
            <person name="Desjardin D."/>
            <person name="Finy P."/>
            <person name="Geml J."/>
            <person name="Haridas S."/>
            <person name="Hughes K."/>
            <person name="Justo A."/>
            <person name="Karasinski D."/>
            <person name="Kautmanova I."/>
            <person name="Kiss B."/>
            <person name="Kocsube S."/>
            <person name="Kotiranta H."/>
            <person name="LaButti K.M."/>
            <person name="Lechner B.E."/>
            <person name="Liimatainen K."/>
            <person name="Lipzen A."/>
            <person name="Lukacs Z."/>
            <person name="Mihaltcheva S."/>
            <person name="Morgado L.N."/>
            <person name="Niskanen T."/>
            <person name="Noordeloos M.E."/>
            <person name="Ohm R.A."/>
            <person name="Ortiz-Santana B."/>
            <person name="Ovrebo C."/>
            <person name="Racz N."/>
            <person name="Riley R."/>
            <person name="Savchenko A."/>
            <person name="Shiryaev A."/>
            <person name="Soop K."/>
            <person name="Spirin V."/>
            <person name="Szebenyi C."/>
            <person name="Tomsovsky M."/>
            <person name="Tulloss R.E."/>
            <person name="Uehling J."/>
            <person name="Grigoriev I.V."/>
            <person name="Vagvolgyi C."/>
            <person name="Papp T."/>
            <person name="Martin F.M."/>
            <person name="Miettinen O."/>
            <person name="Hibbett D.S."/>
            <person name="Nagy L.G."/>
        </authorList>
    </citation>
    <scope>NUCLEOTIDE SEQUENCE [LARGE SCALE GENOMIC DNA]</scope>
    <source>
        <strain evidence="2 3">FP101781</strain>
    </source>
</reference>
<dbReference type="AlphaFoldDB" id="A0A4Y7TBJ7"/>
<evidence type="ECO:0000313" key="2">
    <source>
        <dbReference type="EMBL" id="TEB31547.1"/>
    </source>
</evidence>
<feature type="transmembrane region" description="Helical" evidence="1">
    <location>
        <begin position="42"/>
        <end position="65"/>
    </location>
</feature>
<organism evidence="2 3">
    <name type="scientific">Coprinellus micaceus</name>
    <name type="common">Glistening ink-cap mushroom</name>
    <name type="synonym">Coprinus micaceus</name>
    <dbReference type="NCBI Taxonomy" id="71717"/>
    <lineage>
        <taxon>Eukaryota</taxon>
        <taxon>Fungi</taxon>
        <taxon>Dikarya</taxon>
        <taxon>Basidiomycota</taxon>
        <taxon>Agaricomycotina</taxon>
        <taxon>Agaricomycetes</taxon>
        <taxon>Agaricomycetidae</taxon>
        <taxon>Agaricales</taxon>
        <taxon>Agaricineae</taxon>
        <taxon>Psathyrellaceae</taxon>
        <taxon>Coprinellus</taxon>
    </lineage>
</organism>
<name>A0A4Y7TBJ7_COPMI</name>
<evidence type="ECO:0000313" key="3">
    <source>
        <dbReference type="Proteomes" id="UP000298030"/>
    </source>
</evidence>
<keyword evidence="1" id="KW-1133">Transmembrane helix</keyword>